<protein>
    <submittedName>
        <fullName evidence="7">Tungstate uptake system permease protein TupB</fullName>
    </submittedName>
</protein>
<dbReference type="Gene3D" id="1.10.3720.10">
    <property type="entry name" value="MetI-like"/>
    <property type="match status" value="1"/>
</dbReference>
<keyword evidence="3 5" id="KW-1133">Transmembrane helix</keyword>
<reference evidence="7 8" key="2">
    <citation type="submission" date="2020-05" db="EMBL/GenBank/DDBJ databases">
        <title>Draft genome sequence of Desulfovibrio sp. strainFSS-1.</title>
        <authorList>
            <person name="Shimoshige H."/>
            <person name="Kobayashi H."/>
            <person name="Maekawa T."/>
        </authorList>
    </citation>
    <scope>NUCLEOTIDE SEQUENCE [LARGE SCALE GENOMIC DNA]</scope>
    <source>
        <strain evidence="7 8">SIID29052-01</strain>
    </source>
</reference>
<dbReference type="PANTHER" id="PTHR43632:SF1">
    <property type="entry name" value="PERMEASE COMPONENT OF TUNGSTATE ABC TRANSPORTER"/>
    <property type="match status" value="1"/>
</dbReference>
<comment type="subcellular location">
    <subcellularLocation>
        <location evidence="1 5">Cell membrane</location>
        <topology evidence="1 5">Multi-pass membrane protein</topology>
    </subcellularLocation>
</comment>
<evidence type="ECO:0000313" key="7">
    <source>
        <dbReference type="EMBL" id="GFK95665.1"/>
    </source>
</evidence>
<dbReference type="NCBIfam" id="NF038017">
    <property type="entry name" value="ABC_perm1"/>
    <property type="match status" value="1"/>
</dbReference>
<comment type="caution">
    <text evidence="7">The sequence shown here is derived from an EMBL/GenBank/DDBJ whole genome shotgun (WGS) entry which is preliminary data.</text>
</comment>
<comment type="similarity">
    <text evidence="5">Belongs to the binding-protein-dependent transport system permease family.</text>
</comment>
<feature type="transmembrane region" description="Helical" evidence="5">
    <location>
        <begin position="68"/>
        <end position="85"/>
    </location>
</feature>
<dbReference type="PANTHER" id="PTHR43632">
    <property type="entry name" value="PERMEASE COMPONENT OF TUNGSTATE ABC TRANSPORTER"/>
    <property type="match status" value="1"/>
</dbReference>
<dbReference type="RefSeq" id="WP_173086807.1">
    <property type="nucleotide sequence ID" value="NZ_BLTE01000020.1"/>
</dbReference>
<keyword evidence="5" id="KW-0813">Transport</keyword>
<dbReference type="InterPro" id="IPR049783">
    <property type="entry name" value="ABC_perm_TupB-like"/>
</dbReference>
<accession>A0A6V8M564</accession>
<keyword evidence="4 5" id="KW-0472">Membrane</keyword>
<evidence type="ECO:0000259" key="6">
    <source>
        <dbReference type="PROSITE" id="PS50928"/>
    </source>
</evidence>
<dbReference type="GO" id="GO:0005886">
    <property type="term" value="C:plasma membrane"/>
    <property type="evidence" value="ECO:0007669"/>
    <property type="project" value="UniProtKB-SubCell"/>
</dbReference>
<dbReference type="SUPFAM" id="SSF161098">
    <property type="entry name" value="MetI-like"/>
    <property type="match status" value="1"/>
</dbReference>
<evidence type="ECO:0000256" key="2">
    <source>
        <dbReference type="ARBA" id="ARBA00022692"/>
    </source>
</evidence>
<feature type="transmembrane region" description="Helical" evidence="5">
    <location>
        <begin position="204"/>
        <end position="225"/>
    </location>
</feature>
<feature type="transmembrane region" description="Helical" evidence="5">
    <location>
        <begin position="144"/>
        <end position="165"/>
    </location>
</feature>
<keyword evidence="2 5" id="KW-0812">Transmembrane</keyword>
<name>A0A6V8M564_9BACT</name>
<feature type="transmembrane region" description="Helical" evidence="5">
    <location>
        <begin position="97"/>
        <end position="123"/>
    </location>
</feature>
<dbReference type="Pfam" id="PF00528">
    <property type="entry name" value="BPD_transp_1"/>
    <property type="match status" value="1"/>
</dbReference>
<sequence length="232" mass="24201">MSYLLDGIARAGELLASGDPETFSAVAATLEATALAMAAALALGLPAGFCLGYFRFPGKRALRTLSDAFMAFPTVVIGLLVYALLSRRGPFGEMGLLFTVPGMALGLALLALPMLVSLTASAVEQMDARLRLTLRTLGADNRQLLLGILWEARHGVMAGVVAAFGRVVSEVGIAMMVGGNIKWHTRTITTAIALETGKGEFAQGIALGMVLLAISMAVNGLLALLKRRGGAR</sequence>
<evidence type="ECO:0000256" key="4">
    <source>
        <dbReference type="ARBA" id="ARBA00023136"/>
    </source>
</evidence>
<feature type="domain" description="ABC transmembrane type-1" evidence="6">
    <location>
        <begin position="26"/>
        <end position="222"/>
    </location>
</feature>
<evidence type="ECO:0000313" key="8">
    <source>
        <dbReference type="Proteomes" id="UP000494245"/>
    </source>
</evidence>
<dbReference type="AlphaFoldDB" id="A0A6V8M564"/>
<dbReference type="EMBL" id="BLTE01000020">
    <property type="protein sequence ID" value="GFK95665.1"/>
    <property type="molecule type" value="Genomic_DNA"/>
</dbReference>
<proteinExistence type="inferred from homology"/>
<dbReference type="PROSITE" id="PS50928">
    <property type="entry name" value="ABC_TM1"/>
    <property type="match status" value="1"/>
</dbReference>
<reference evidence="7 8" key="1">
    <citation type="submission" date="2020-04" db="EMBL/GenBank/DDBJ databases">
        <authorList>
            <consortium name="Desulfovibrio sp. FSS-1 genome sequencing consortium"/>
            <person name="Shimoshige H."/>
            <person name="Kobayashi H."/>
            <person name="Maekawa T."/>
        </authorList>
    </citation>
    <scope>NUCLEOTIDE SEQUENCE [LARGE SCALE GENOMIC DNA]</scope>
    <source>
        <strain evidence="7 8">SIID29052-01</strain>
    </source>
</reference>
<dbReference type="GO" id="GO:0055085">
    <property type="term" value="P:transmembrane transport"/>
    <property type="evidence" value="ECO:0007669"/>
    <property type="project" value="InterPro"/>
</dbReference>
<evidence type="ECO:0000256" key="3">
    <source>
        <dbReference type="ARBA" id="ARBA00022989"/>
    </source>
</evidence>
<dbReference type="InterPro" id="IPR000515">
    <property type="entry name" value="MetI-like"/>
</dbReference>
<keyword evidence="8" id="KW-1185">Reference proteome</keyword>
<dbReference type="Proteomes" id="UP000494245">
    <property type="component" value="Unassembled WGS sequence"/>
</dbReference>
<organism evidence="7 8">
    <name type="scientific">Fundidesulfovibrio magnetotacticus</name>
    <dbReference type="NCBI Taxonomy" id="2730080"/>
    <lineage>
        <taxon>Bacteria</taxon>
        <taxon>Pseudomonadati</taxon>
        <taxon>Thermodesulfobacteriota</taxon>
        <taxon>Desulfovibrionia</taxon>
        <taxon>Desulfovibrionales</taxon>
        <taxon>Desulfovibrionaceae</taxon>
        <taxon>Fundidesulfovibrio</taxon>
    </lineage>
</organism>
<dbReference type="InterPro" id="IPR035906">
    <property type="entry name" value="MetI-like_sf"/>
</dbReference>
<feature type="transmembrane region" description="Helical" evidence="5">
    <location>
        <begin position="34"/>
        <end position="56"/>
    </location>
</feature>
<dbReference type="CDD" id="cd06261">
    <property type="entry name" value="TM_PBP2"/>
    <property type="match status" value="1"/>
</dbReference>
<evidence type="ECO:0000256" key="1">
    <source>
        <dbReference type="ARBA" id="ARBA00004651"/>
    </source>
</evidence>
<evidence type="ECO:0000256" key="5">
    <source>
        <dbReference type="RuleBase" id="RU363032"/>
    </source>
</evidence>
<gene>
    <name evidence="7" type="primary">tupB</name>
    <name evidence="7" type="ORF">NNJEOMEG_03533</name>
</gene>